<gene>
    <name evidence="3" type="ORF">MYCFIDRAFT_26770</name>
</gene>
<keyword evidence="1" id="KW-0812">Transmembrane</keyword>
<feature type="domain" description="DUF2470" evidence="2">
    <location>
        <begin position="12"/>
        <end position="76"/>
    </location>
</feature>
<dbReference type="Pfam" id="PF10615">
    <property type="entry name" value="DUF2470"/>
    <property type="match status" value="1"/>
</dbReference>
<dbReference type="VEuPathDB" id="FungiDB:MYCFIDRAFT_26770"/>
<feature type="transmembrane region" description="Helical" evidence="1">
    <location>
        <begin position="135"/>
        <end position="156"/>
    </location>
</feature>
<dbReference type="GeneID" id="19338522"/>
<protein>
    <recommendedName>
        <fullName evidence="2">DUF2470 domain-containing protein</fullName>
    </recommendedName>
</protein>
<accession>N1QAW9</accession>
<dbReference type="Proteomes" id="UP000016932">
    <property type="component" value="Unassembled WGS sequence"/>
</dbReference>
<evidence type="ECO:0000313" key="3">
    <source>
        <dbReference type="EMBL" id="EME88207.1"/>
    </source>
</evidence>
<dbReference type="InterPro" id="IPR037119">
    <property type="entry name" value="Haem_oxidase_HugZ-like_sf"/>
</dbReference>
<keyword evidence="4" id="KW-1185">Reference proteome</keyword>
<keyword evidence="1" id="KW-1133">Transmembrane helix</keyword>
<sequence>MADKETQALAAKSRIISHMNKDHSDSVISSLRAYDGKMTDISLEDLTLSCHGKTYRIPLNPRMSSYREARERVVELDKECRKALNQSDVTVKDFLPPTGLYALEFLVISATFLAYGRRSWFAKGQIVESVLGPSFAAFSWSIQPWLIGSMLAIHTFEAFYFARNRLRKHSVNARSPIWWLFMASCFIEGQFLFRRFDAHVRVQRGKQKH</sequence>
<feature type="transmembrane region" description="Helical" evidence="1">
    <location>
        <begin position="94"/>
        <end position="115"/>
    </location>
</feature>
<organism evidence="3 4">
    <name type="scientific">Pseudocercospora fijiensis (strain CIRAD86)</name>
    <name type="common">Black leaf streak disease fungus</name>
    <name type="synonym">Mycosphaerella fijiensis</name>
    <dbReference type="NCBI Taxonomy" id="383855"/>
    <lineage>
        <taxon>Eukaryota</taxon>
        <taxon>Fungi</taxon>
        <taxon>Dikarya</taxon>
        <taxon>Ascomycota</taxon>
        <taxon>Pezizomycotina</taxon>
        <taxon>Dothideomycetes</taxon>
        <taxon>Dothideomycetidae</taxon>
        <taxon>Mycosphaerellales</taxon>
        <taxon>Mycosphaerellaceae</taxon>
        <taxon>Pseudocercospora</taxon>
    </lineage>
</organism>
<dbReference type="OrthoDB" id="5553410at2759"/>
<proteinExistence type="predicted"/>
<evidence type="ECO:0000256" key="1">
    <source>
        <dbReference type="SAM" id="Phobius"/>
    </source>
</evidence>
<dbReference type="PANTHER" id="PTHR37783:SF1">
    <property type="entry name" value="MEMBRANE PROTEIN, PUTATIVE (AFU_ORTHOLOGUE AFUA_1G04315)-RELATED"/>
    <property type="match status" value="1"/>
</dbReference>
<dbReference type="KEGG" id="pfj:MYCFIDRAFT_26770"/>
<evidence type="ECO:0000259" key="2">
    <source>
        <dbReference type="Pfam" id="PF10615"/>
    </source>
</evidence>
<dbReference type="HOGENOM" id="CLU_081019_0_0_1"/>
<dbReference type="AlphaFoldDB" id="N1QAW9"/>
<keyword evidence="1" id="KW-0472">Membrane</keyword>
<dbReference type="eggNOG" id="ENOG502RZUI">
    <property type="taxonomic scope" value="Eukaryota"/>
</dbReference>
<evidence type="ECO:0000313" key="4">
    <source>
        <dbReference type="Proteomes" id="UP000016932"/>
    </source>
</evidence>
<name>N1QAW9_PSEFD</name>
<reference evidence="3 4" key="1">
    <citation type="journal article" date="2012" name="PLoS Pathog.">
        <title>Diverse lifestyles and strategies of plant pathogenesis encoded in the genomes of eighteen Dothideomycetes fungi.</title>
        <authorList>
            <person name="Ohm R.A."/>
            <person name="Feau N."/>
            <person name="Henrissat B."/>
            <person name="Schoch C.L."/>
            <person name="Horwitz B.A."/>
            <person name="Barry K.W."/>
            <person name="Condon B.J."/>
            <person name="Copeland A.C."/>
            <person name="Dhillon B."/>
            <person name="Glaser F."/>
            <person name="Hesse C.N."/>
            <person name="Kosti I."/>
            <person name="LaButti K."/>
            <person name="Lindquist E.A."/>
            <person name="Lucas S."/>
            <person name="Salamov A.A."/>
            <person name="Bradshaw R.E."/>
            <person name="Ciuffetti L."/>
            <person name="Hamelin R.C."/>
            <person name="Kema G.H.J."/>
            <person name="Lawrence C."/>
            <person name="Scott J.A."/>
            <person name="Spatafora J.W."/>
            <person name="Turgeon B.G."/>
            <person name="de Wit P.J.G.M."/>
            <person name="Zhong S."/>
            <person name="Goodwin S.B."/>
            <person name="Grigoriev I.V."/>
        </authorList>
    </citation>
    <scope>NUCLEOTIDE SEQUENCE [LARGE SCALE GENOMIC DNA]</scope>
    <source>
        <strain evidence="3 4">CIRAD86</strain>
    </source>
</reference>
<dbReference type="PANTHER" id="PTHR37783">
    <property type="entry name" value="MEMBRANE PROTEIN, PUTATIVE (AFU_ORTHOLOGUE AFUA_1G04315)-RELATED"/>
    <property type="match status" value="1"/>
</dbReference>
<dbReference type="EMBL" id="KB446555">
    <property type="protein sequence ID" value="EME88207.1"/>
    <property type="molecule type" value="Genomic_DNA"/>
</dbReference>
<dbReference type="Gene3D" id="3.20.180.10">
    <property type="entry name" value="PNP-oxidase-like"/>
    <property type="match status" value="1"/>
</dbReference>
<dbReference type="InterPro" id="IPR019595">
    <property type="entry name" value="DUF2470"/>
</dbReference>
<dbReference type="RefSeq" id="XP_007919775.1">
    <property type="nucleotide sequence ID" value="XM_007921584.1"/>
</dbReference>